<dbReference type="Proteomes" id="UP000037685">
    <property type="component" value="Unassembled WGS sequence"/>
</dbReference>
<sequence>MNPRMPEAKAPKLFLGVHACLVFLKKVDEQAVLDLMRRFSSATRFAYQRLLEGRDRKELKRRG</sequence>
<dbReference type="EMBL" id="LHCI01000106">
    <property type="protein sequence ID" value="KOX90154.1"/>
    <property type="molecule type" value="Genomic_DNA"/>
</dbReference>
<dbReference type="EMBL" id="LHCI01000106">
    <property type="protein sequence ID" value="KOX90895.1"/>
    <property type="molecule type" value="Genomic_DNA"/>
</dbReference>
<gene>
    <name evidence="1" type="ORF">BVI061214_01342</name>
    <name evidence="2" type="ORF">BVI061214_02093</name>
</gene>
<accession>A0A0M9AHE5</accession>
<organism evidence="2 3">
    <name type="scientific">Thermus aquaticus</name>
    <dbReference type="NCBI Taxonomy" id="271"/>
    <lineage>
        <taxon>Bacteria</taxon>
        <taxon>Thermotogati</taxon>
        <taxon>Deinococcota</taxon>
        <taxon>Deinococci</taxon>
        <taxon>Thermales</taxon>
        <taxon>Thermaceae</taxon>
        <taxon>Thermus</taxon>
    </lineage>
</organism>
<evidence type="ECO:0000313" key="2">
    <source>
        <dbReference type="EMBL" id="KOX90895.1"/>
    </source>
</evidence>
<name>A0A0M9AHE5_THEAQ</name>
<comment type="caution">
    <text evidence="2">The sequence shown here is derived from an EMBL/GenBank/DDBJ whole genome shotgun (WGS) entry which is preliminary data.</text>
</comment>
<dbReference type="PATRIC" id="fig|271.14.peg.1416"/>
<protein>
    <submittedName>
        <fullName evidence="2">Uncharacterized protein</fullName>
    </submittedName>
</protein>
<reference evidence="2 3" key="1">
    <citation type="submission" date="2015-07" db="EMBL/GenBank/DDBJ databases">
        <authorList>
            <person name="Noorani M."/>
        </authorList>
    </citation>
    <scope>NUCLEOTIDE SEQUENCE [LARGE SCALE GENOMIC DNA]</scope>
    <source>
        <strain evidence="3">ATCC 25104 / DSM 625 / JCM 10724 / NBRC 103206 / NCIMB 11243 / YT-1</strain>
        <strain evidence="2">YT-1</strain>
    </source>
</reference>
<evidence type="ECO:0000313" key="1">
    <source>
        <dbReference type="EMBL" id="KOX90154.1"/>
    </source>
</evidence>
<proteinExistence type="predicted"/>
<evidence type="ECO:0000313" key="3">
    <source>
        <dbReference type="Proteomes" id="UP000037685"/>
    </source>
</evidence>
<dbReference type="AlphaFoldDB" id="A0A0M9AHE5"/>
<dbReference type="RefSeq" id="WP_248841736.1">
    <property type="nucleotide sequence ID" value="NZ_LHCI01000106.1"/>
</dbReference>